<evidence type="ECO:0000313" key="2">
    <source>
        <dbReference type="EMBL" id="MFD2699597.1"/>
    </source>
</evidence>
<dbReference type="SUPFAM" id="SSF55729">
    <property type="entry name" value="Acyl-CoA N-acyltransferases (Nat)"/>
    <property type="match status" value="1"/>
</dbReference>
<dbReference type="PANTHER" id="PTHR43617">
    <property type="entry name" value="L-AMINO ACID N-ACETYLTRANSFERASE"/>
    <property type="match status" value="1"/>
</dbReference>
<evidence type="ECO:0000313" key="3">
    <source>
        <dbReference type="Proteomes" id="UP001597540"/>
    </source>
</evidence>
<gene>
    <name evidence="2" type="ORF">ACFSVM_03890</name>
</gene>
<reference evidence="3" key="1">
    <citation type="journal article" date="2019" name="Int. J. Syst. Evol. Microbiol.">
        <title>The Global Catalogue of Microorganisms (GCM) 10K type strain sequencing project: providing services to taxonomists for standard genome sequencing and annotation.</title>
        <authorList>
            <consortium name="The Broad Institute Genomics Platform"/>
            <consortium name="The Broad Institute Genome Sequencing Center for Infectious Disease"/>
            <person name="Wu L."/>
            <person name="Ma J."/>
        </authorList>
    </citation>
    <scope>NUCLEOTIDE SEQUENCE [LARGE SCALE GENOMIC DNA]</scope>
    <source>
        <strain evidence="3">KCTC 33849</strain>
    </source>
</reference>
<comment type="caution">
    <text evidence="2">The sequence shown here is derived from an EMBL/GenBank/DDBJ whole genome shotgun (WGS) entry which is preliminary data.</text>
</comment>
<dbReference type="InterPro" id="IPR050276">
    <property type="entry name" value="MshD_Acetyltransferase"/>
</dbReference>
<evidence type="ECO:0000259" key="1">
    <source>
        <dbReference type="PROSITE" id="PS51186"/>
    </source>
</evidence>
<feature type="domain" description="N-acetyltransferase" evidence="1">
    <location>
        <begin position="3"/>
        <end position="163"/>
    </location>
</feature>
<proteinExistence type="predicted"/>
<dbReference type="InterPro" id="IPR016181">
    <property type="entry name" value="Acyl_CoA_acyltransferase"/>
</dbReference>
<dbReference type="CDD" id="cd04301">
    <property type="entry name" value="NAT_SF"/>
    <property type="match status" value="1"/>
</dbReference>
<organism evidence="2 3">
    <name type="scientific">Paenibacillus shunpengii</name>
    <dbReference type="NCBI Taxonomy" id="2054424"/>
    <lineage>
        <taxon>Bacteria</taxon>
        <taxon>Bacillati</taxon>
        <taxon>Bacillota</taxon>
        <taxon>Bacilli</taxon>
        <taxon>Bacillales</taxon>
        <taxon>Paenibacillaceae</taxon>
        <taxon>Paenibacillus</taxon>
    </lineage>
</organism>
<dbReference type="GO" id="GO:0016746">
    <property type="term" value="F:acyltransferase activity"/>
    <property type="evidence" value="ECO:0007669"/>
    <property type="project" value="UniProtKB-KW"/>
</dbReference>
<dbReference type="Proteomes" id="UP001597540">
    <property type="component" value="Unassembled WGS sequence"/>
</dbReference>
<keyword evidence="2" id="KW-0808">Transferase</keyword>
<dbReference type="RefSeq" id="WP_379260543.1">
    <property type="nucleotide sequence ID" value="NZ_JBHUMJ010000002.1"/>
</dbReference>
<keyword evidence="2" id="KW-0012">Acyltransferase</keyword>
<name>A0ABW5SIK3_9BACL</name>
<dbReference type="PROSITE" id="PS51186">
    <property type="entry name" value="GNAT"/>
    <property type="match status" value="1"/>
</dbReference>
<dbReference type="EMBL" id="JBHUMJ010000002">
    <property type="protein sequence ID" value="MFD2699597.1"/>
    <property type="molecule type" value="Genomic_DNA"/>
</dbReference>
<dbReference type="EC" id="2.3.-.-" evidence="2"/>
<dbReference type="Pfam" id="PF00583">
    <property type="entry name" value="Acetyltransf_1"/>
    <property type="match status" value="1"/>
</dbReference>
<dbReference type="InterPro" id="IPR000182">
    <property type="entry name" value="GNAT_dom"/>
</dbReference>
<accession>A0ABW5SIK3</accession>
<keyword evidence="3" id="KW-1185">Reference proteome</keyword>
<sequence>MNYRIRPIEAEDVAFLWDMLYESLFVPEGQKPFSREMINDPHLSKYVEGWGREGDFGFIAMDEQEKPVGSITARYFHESNKGFGYVDNDVPELGMAILAECRGIGIGSALMNELFKEASKRNIERISLSVDPRNEAAMKLYQRFCFEETGKVGTSITMVANINK</sequence>
<protein>
    <submittedName>
        <fullName evidence="2">GNAT family N-acetyltransferase</fullName>
        <ecNumber evidence="2">2.3.-.-</ecNumber>
    </submittedName>
</protein>
<dbReference type="Gene3D" id="3.40.630.30">
    <property type="match status" value="1"/>
</dbReference>